<accession>A0A9D1FNE5</accession>
<evidence type="ECO:0000313" key="2">
    <source>
        <dbReference type="EMBL" id="HIS76375.1"/>
    </source>
</evidence>
<evidence type="ECO:0000256" key="1">
    <source>
        <dbReference type="SAM" id="MobiDB-lite"/>
    </source>
</evidence>
<reference evidence="2" key="2">
    <citation type="journal article" date="2021" name="PeerJ">
        <title>Extensive microbial diversity within the chicken gut microbiome revealed by metagenomics and culture.</title>
        <authorList>
            <person name="Gilroy R."/>
            <person name="Ravi A."/>
            <person name="Getino M."/>
            <person name="Pursley I."/>
            <person name="Horton D.L."/>
            <person name="Alikhan N.F."/>
            <person name="Baker D."/>
            <person name="Gharbi K."/>
            <person name="Hall N."/>
            <person name="Watson M."/>
            <person name="Adriaenssens E.M."/>
            <person name="Foster-Nyarko E."/>
            <person name="Jarju S."/>
            <person name="Secka A."/>
            <person name="Antonio M."/>
            <person name="Oren A."/>
            <person name="Chaudhuri R.R."/>
            <person name="La Ragione R."/>
            <person name="Hildebrand F."/>
            <person name="Pallen M.J."/>
        </authorList>
    </citation>
    <scope>NUCLEOTIDE SEQUENCE</scope>
    <source>
        <strain evidence="2">CHK199-13235</strain>
    </source>
</reference>
<proteinExistence type="predicted"/>
<dbReference type="AlphaFoldDB" id="A0A9D1FNE5"/>
<gene>
    <name evidence="2" type="ORF">IAB51_06120</name>
</gene>
<comment type="caution">
    <text evidence="2">The sequence shown here is derived from an EMBL/GenBank/DDBJ whole genome shotgun (WGS) entry which is preliminary data.</text>
</comment>
<protein>
    <submittedName>
        <fullName evidence="2">Uncharacterized protein</fullName>
    </submittedName>
</protein>
<organism evidence="2 3">
    <name type="scientific">Candidatus Merdivicinus excrementipullorum</name>
    <dbReference type="NCBI Taxonomy" id="2840867"/>
    <lineage>
        <taxon>Bacteria</taxon>
        <taxon>Bacillati</taxon>
        <taxon>Bacillota</taxon>
        <taxon>Clostridia</taxon>
        <taxon>Eubacteriales</taxon>
        <taxon>Oscillospiraceae</taxon>
        <taxon>Oscillospiraceae incertae sedis</taxon>
        <taxon>Candidatus Merdivicinus</taxon>
    </lineage>
</organism>
<evidence type="ECO:0000313" key="3">
    <source>
        <dbReference type="Proteomes" id="UP000824002"/>
    </source>
</evidence>
<feature type="region of interest" description="Disordered" evidence="1">
    <location>
        <begin position="1"/>
        <end position="20"/>
    </location>
</feature>
<dbReference type="Proteomes" id="UP000824002">
    <property type="component" value="Unassembled WGS sequence"/>
</dbReference>
<dbReference type="EMBL" id="DVJP01000040">
    <property type="protein sequence ID" value="HIS76375.1"/>
    <property type="molecule type" value="Genomic_DNA"/>
</dbReference>
<name>A0A9D1FNE5_9FIRM</name>
<sequence length="59" mass="6627">MRKEAAEEAAKEAAKKADLEARKSVAHNMIRDGKLPLEDIAKYSKLSLDEVKELTEQNN</sequence>
<reference evidence="2" key="1">
    <citation type="submission" date="2020-10" db="EMBL/GenBank/DDBJ databases">
        <authorList>
            <person name="Gilroy R."/>
        </authorList>
    </citation>
    <scope>NUCLEOTIDE SEQUENCE</scope>
    <source>
        <strain evidence="2">CHK199-13235</strain>
    </source>
</reference>